<feature type="transmembrane region" description="Helical" evidence="1">
    <location>
        <begin position="6"/>
        <end position="24"/>
    </location>
</feature>
<dbReference type="EMBL" id="CH474009">
    <property type="protein sequence ID" value="EDL97627.1"/>
    <property type="molecule type" value="Genomic_DNA"/>
</dbReference>
<dbReference type="Proteomes" id="UP000234681">
    <property type="component" value="Chromosome X"/>
</dbReference>
<accession>A6K008</accession>
<evidence type="ECO:0000313" key="2">
    <source>
        <dbReference type="EMBL" id="EDL97627.1"/>
    </source>
</evidence>
<name>A6K008_RAT</name>
<proteinExistence type="predicted"/>
<feature type="non-terminal residue" evidence="2">
    <location>
        <position position="25"/>
    </location>
</feature>
<evidence type="ECO:0000256" key="1">
    <source>
        <dbReference type="SAM" id="Phobius"/>
    </source>
</evidence>
<sequence>MERRHMLAWLLIMMLWILSTKLGSS</sequence>
<reference evidence="2 3" key="1">
    <citation type="submission" date="2005-09" db="EMBL/GenBank/DDBJ databases">
        <authorList>
            <person name="Mural R.J."/>
            <person name="Li P.W."/>
            <person name="Adams M.D."/>
            <person name="Amanatides P.G."/>
            <person name="Baden-Tillson H."/>
            <person name="Barnstead M."/>
            <person name="Chin S.H."/>
            <person name="Dew I."/>
            <person name="Evans C.A."/>
            <person name="Ferriera S."/>
            <person name="Flanigan M."/>
            <person name="Fosler C."/>
            <person name="Glodek A."/>
            <person name="Gu Z."/>
            <person name="Holt R.A."/>
            <person name="Jennings D."/>
            <person name="Kraft C.L."/>
            <person name="Lu F."/>
            <person name="Nguyen T."/>
            <person name="Nusskern D.R."/>
            <person name="Pfannkoch C.M."/>
            <person name="Sitter C."/>
            <person name="Sutton G.G."/>
            <person name="Venter J.C."/>
            <person name="Wang Z."/>
            <person name="Woodage T."/>
            <person name="Zheng X.H."/>
            <person name="Zhong F."/>
        </authorList>
    </citation>
    <scope>NUCLEOTIDE SEQUENCE [LARGE SCALE GENOMIC DNA]</scope>
    <source>
        <strain>BN</strain>
        <strain evidence="3">Sprague-Dawley</strain>
    </source>
</reference>
<organism evidence="2 3">
    <name type="scientific">Rattus norvegicus</name>
    <name type="common">Rat</name>
    <dbReference type="NCBI Taxonomy" id="10116"/>
    <lineage>
        <taxon>Eukaryota</taxon>
        <taxon>Metazoa</taxon>
        <taxon>Chordata</taxon>
        <taxon>Craniata</taxon>
        <taxon>Vertebrata</taxon>
        <taxon>Euteleostomi</taxon>
        <taxon>Mammalia</taxon>
        <taxon>Eutheria</taxon>
        <taxon>Euarchontoglires</taxon>
        <taxon>Glires</taxon>
        <taxon>Rodentia</taxon>
        <taxon>Myomorpha</taxon>
        <taxon>Muroidea</taxon>
        <taxon>Muridae</taxon>
        <taxon>Murinae</taxon>
        <taxon>Rattus</taxon>
    </lineage>
</organism>
<keyword evidence="1" id="KW-1133">Transmembrane helix</keyword>
<gene>
    <name evidence="2" type="ORF">rCG_42931</name>
</gene>
<protein>
    <submittedName>
        <fullName evidence="2">RCG42931</fullName>
    </submittedName>
</protein>
<keyword evidence="1" id="KW-0472">Membrane</keyword>
<dbReference type="AlphaFoldDB" id="A6K008"/>
<keyword evidence="1" id="KW-0812">Transmembrane</keyword>
<evidence type="ECO:0000313" key="3">
    <source>
        <dbReference type="Proteomes" id="UP000234681"/>
    </source>
</evidence>